<dbReference type="OrthoDB" id="9785687at2"/>
<comment type="similarity">
    <text evidence="1">Belongs to the 'phage' integrase family.</text>
</comment>
<dbReference type="PROSITE" id="PS51898">
    <property type="entry name" value="TYR_RECOMBINASE"/>
    <property type="match status" value="1"/>
</dbReference>
<accession>D6U548</accession>
<dbReference type="GO" id="GO:0015074">
    <property type="term" value="P:DNA integration"/>
    <property type="evidence" value="ECO:0007669"/>
    <property type="project" value="InterPro"/>
</dbReference>
<dbReference type="SUPFAM" id="SSF56349">
    <property type="entry name" value="DNA breaking-rejoining enzymes"/>
    <property type="match status" value="1"/>
</dbReference>
<dbReference type="Gene3D" id="1.10.150.130">
    <property type="match status" value="1"/>
</dbReference>
<dbReference type="eggNOG" id="COG4974">
    <property type="taxonomic scope" value="Bacteria"/>
</dbReference>
<dbReference type="STRING" id="485913.Krac_2364"/>
<evidence type="ECO:0000259" key="6">
    <source>
        <dbReference type="PROSITE" id="PS51900"/>
    </source>
</evidence>
<dbReference type="PANTHER" id="PTHR30349">
    <property type="entry name" value="PHAGE INTEGRASE-RELATED"/>
    <property type="match status" value="1"/>
</dbReference>
<name>D6U548_KTERA</name>
<dbReference type="InterPro" id="IPR050090">
    <property type="entry name" value="Tyrosine_recombinase_XerCD"/>
</dbReference>
<dbReference type="GO" id="GO:0006310">
    <property type="term" value="P:DNA recombination"/>
    <property type="evidence" value="ECO:0007669"/>
    <property type="project" value="UniProtKB-KW"/>
</dbReference>
<dbReference type="Gene3D" id="1.10.443.10">
    <property type="entry name" value="Intergrase catalytic core"/>
    <property type="match status" value="1"/>
</dbReference>
<comment type="caution">
    <text evidence="7">The sequence shown here is derived from an EMBL/GenBank/DDBJ whole genome shotgun (WGS) entry which is preliminary data.</text>
</comment>
<evidence type="ECO:0000256" key="4">
    <source>
        <dbReference type="PROSITE-ProRule" id="PRU01248"/>
    </source>
</evidence>
<dbReference type="InterPro" id="IPR002104">
    <property type="entry name" value="Integrase_catalytic"/>
</dbReference>
<reference evidence="7 8" key="1">
    <citation type="journal article" date="2011" name="Stand. Genomic Sci.">
        <title>Non-contiguous finished genome sequence and contextual data of the filamentous soil bacterium Ktedonobacter racemifer type strain (SOSP1-21).</title>
        <authorList>
            <person name="Chang Y.J."/>
            <person name="Land M."/>
            <person name="Hauser L."/>
            <person name="Chertkov O."/>
            <person name="Del Rio T.G."/>
            <person name="Nolan M."/>
            <person name="Copeland A."/>
            <person name="Tice H."/>
            <person name="Cheng J.F."/>
            <person name="Lucas S."/>
            <person name="Han C."/>
            <person name="Goodwin L."/>
            <person name="Pitluck S."/>
            <person name="Ivanova N."/>
            <person name="Ovchinikova G."/>
            <person name="Pati A."/>
            <person name="Chen A."/>
            <person name="Palaniappan K."/>
            <person name="Mavromatis K."/>
            <person name="Liolios K."/>
            <person name="Brettin T."/>
            <person name="Fiebig A."/>
            <person name="Rohde M."/>
            <person name="Abt B."/>
            <person name="Goker M."/>
            <person name="Detter J.C."/>
            <person name="Woyke T."/>
            <person name="Bristow J."/>
            <person name="Eisen J.A."/>
            <person name="Markowitz V."/>
            <person name="Hugenholtz P."/>
            <person name="Kyrpides N.C."/>
            <person name="Klenk H.P."/>
            <person name="Lapidus A."/>
        </authorList>
    </citation>
    <scope>NUCLEOTIDE SEQUENCE [LARGE SCALE GENOMIC DNA]</scope>
    <source>
        <strain evidence="8">DSM 44963</strain>
    </source>
</reference>
<evidence type="ECO:0000313" key="8">
    <source>
        <dbReference type="Proteomes" id="UP000004508"/>
    </source>
</evidence>
<proteinExistence type="inferred from homology"/>
<evidence type="ECO:0000256" key="2">
    <source>
        <dbReference type="ARBA" id="ARBA00023125"/>
    </source>
</evidence>
<dbReference type="InterPro" id="IPR044068">
    <property type="entry name" value="CB"/>
</dbReference>
<dbReference type="GO" id="GO:0003677">
    <property type="term" value="F:DNA binding"/>
    <property type="evidence" value="ECO:0007669"/>
    <property type="project" value="UniProtKB-UniRule"/>
</dbReference>
<keyword evidence="8" id="KW-1185">Reference proteome</keyword>
<feature type="domain" description="Core-binding (CB)" evidence="6">
    <location>
        <begin position="14"/>
        <end position="87"/>
    </location>
</feature>
<dbReference type="InParanoid" id="D6U548"/>
<feature type="domain" description="Tyr recombinase" evidence="5">
    <location>
        <begin position="108"/>
        <end position="295"/>
    </location>
</feature>
<evidence type="ECO:0000313" key="7">
    <source>
        <dbReference type="EMBL" id="EFH81628.1"/>
    </source>
</evidence>
<protein>
    <submittedName>
        <fullName evidence="7">Integrase family protein</fullName>
    </submittedName>
</protein>
<evidence type="ECO:0000256" key="3">
    <source>
        <dbReference type="ARBA" id="ARBA00023172"/>
    </source>
</evidence>
<organism evidence="7 8">
    <name type="scientific">Ktedonobacter racemifer DSM 44963</name>
    <dbReference type="NCBI Taxonomy" id="485913"/>
    <lineage>
        <taxon>Bacteria</taxon>
        <taxon>Bacillati</taxon>
        <taxon>Chloroflexota</taxon>
        <taxon>Ktedonobacteria</taxon>
        <taxon>Ktedonobacterales</taxon>
        <taxon>Ktedonobacteraceae</taxon>
        <taxon>Ktedonobacter</taxon>
    </lineage>
</organism>
<dbReference type="EMBL" id="ADVG01000004">
    <property type="protein sequence ID" value="EFH81628.1"/>
    <property type="molecule type" value="Genomic_DNA"/>
</dbReference>
<sequence>MTSQAARSLLLVNPNDANLINTWLHDKAQTTQRAYRRFAYEYLTALGKPFQMIAPLELKQYAMSLEGDAGTVAYRVNALKSLYSYATKLGYIQVNLGELLEAPKVRQKLAERILEEDEMLRLVAGETNPRNHATLRLMYHAGLRVSEIVSLKWENIHKTKSGGATLDVWGKGEEQRYVPISPSMLEELEALPGRLPLLTRSTVGNDRYVFQGRKSKGGSIPLDTRHVHRIVQEAAKRVGIEDNVSPHWFRHANASHSLDNGAPISVVQQSLGHKSLATTMKYLHVKADTGTSQYLKA</sequence>
<dbReference type="InterPro" id="IPR010998">
    <property type="entry name" value="Integrase_recombinase_N"/>
</dbReference>
<evidence type="ECO:0000259" key="5">
    <source>
        <dbReference type="PROSITE" id="PS51898"/>
    </source>
</evidence>
<dbReference type="PANTHER" id="PTHR30349:SF41">
    <property type="entry name" value="INTEGRASE_RECOMBINASE PROTEIN MJ0367-RELATED"/>
    <property type="match status" value="1"/>
</dbReference>
<evidence type="ECO:0000256" key="1">
    <source>
        <dbReference type="ARBA" id="ARBA00008857"/>
    </source>
</evidence>
<dbReference type="PROSITE" id="PS51900">
    <property type="entry name" value="CB"/>
    <property type="match status" value="1"/>
</dbReference>
<gene>
    <name evidence="7" type="ORF">Krac_2364</name>
</gene>
<dbReference type="AlphaFoldDB" id="D6U548"/>
<dbReference type="InterPro" id="IPR013762">
    <property type="entry name" value="Integrase-like_cat_sf"/>
</dbReference>
<dbReference type="Pfam" id="PF00589">
    <property type="entry name" value="Phage_integrase"/>
    <property type="match status" value="1"/>
</dbReference>
<dbReference type="Proteomes" id="UP000004508">
    <property type="component" value="Unassembled WGS sequence"/>
</dbReference>
<dbReference type="InterPro" id="IPR011010">
    <property type="entry name" value="DNA_brk_join_enz"/>
</dbReference>
<keyword evidence="3" id="KW-0233">DNA recombination</keyword>
<dbReference type="RefSeq" id="WP_007919126.1">
    <property type="nucleotide sequence ID" value="NZ_ADVG01000004.1"/>
</dbReference>
<keyword evidence="2 4" id="KW-0238">DNA-binding</keyword>